<dbReference type="GO" id="GO:0016020">
    <property type="term" value="C:membrane"/>
    <property type="evidence" value="ECO:0007669"/>
    <property type="project" value="UniProtKB-SubCell"/>
</dbReference>
<feature type="transmembrane region" description="Helical" evidence="6">
    <location>
        <begin position="39"/>
        <end position="60"/>
    </location>
</feature>
<comment type="subcellular location">
    <subcellularLocation>
        <location evidence="1">Membrane</location>
        <topology evidence="1">Multi-pass membrane protein</topology>
    </subcellularLocation>
</comment>
<feature type="transmembrane region" description="Helical" evidence="6">
    <location>
        <begin position="154"/>
        <end position="170"/>
    </location>
</feature>
<organism evidence="8 9">
    <name type="scientific">Ciceribacter naphthalenivorans</name>
    <dbReference type="NCBI Taxonomy" id="1118451"/>
    <lineage>
        <taxon>Bacteria</taxon>
        <taxon>Pseudomonadati</taxon>
        <taxon>Pseudomonadota</taxon>
        <taxon>Alphaproteobacteria</taxon>
        <taxon>Hyphomicrobiales</taxon>
        <taxon>Rhizobiaceae</taxon>
        <taxon>Ciceribacter</taxon>
    </lineage>
</organism>
<dbReference type="SUPFAM" id="SSF103481">
    <property type="entry name" value="Multidrug resistance efflux transporter EmrE"/>
    <property type="match status" value="2"/>
</dbReference>
<dbReference type="InterPro" id="IPR000620">
    <property type="entry name" value="EamA_dom"/>
</dbReference>
<dbReference type="AlphaFoldDB" id="A0A512HED3"/>
<evidence type="ECO:0000259" key="7">
    <source>
        <dbReference type="Pfam" id="PF00892"/>
    </source>
</evidence>
<proteinExistence type="inferred from homology"/>
<dbReference type="InterPro" id="IPR050638">
    <property type="entry name" value="AA-Vitamin_Transporters"/>
</dbReference>
<dbReference type="OrthoDB" id="9784288at2"/>
<evidence type="ECO:0000256" key="5">
    <source>
        <dbReference type="ARBA" id="ARBA00023136"/>
    </source>
</evidence>
<evidence type="ECO:0000256" key="1">
    <source>
        <dbReference type="ARBA" id="ARBA00004141"/>
    </source>
</evidence>
<evidence type="ECO:0000256" key="4">
    <source>
        <dbReference type="ARBA" id="ARBA00022989"/>
    </source>
</evidence>
<dbReference type="RefSeq" id="WP_147178615.1">
    <property type="nucleotide sequence ID" value="NZ_BJZP01000003.1"/>
</dbReference>
<dbReference type="Proteomes" id="UP000321717">
    <property type="component" value="Unassembled WGS sequence"/>
</dbReference>
<feature type="transmembrane region" description="Helical" evidence="6">
    <location>
        <begin position="72"/>
        <end position="91"/>
    </location>
</feature>
<feature type="transmembrane region" description="Helical" evidence="6">
    <location>
        <begin position="97"/>
        <end position="117"/>
    </location>
</feature>
<evidence type="ECO:0000256" key="3">
    <source>
        <dbReference type="ARBA" id="ARBA00022692"/>
    </source>
</evidence>
<dbReference type="EMBL" id="BJZP01000003">
    <property type="protein sequence ID" value="GEO83807.1"/>
    <property type="molecule type" value="Genomic_DNA"/>
</dbReference>
<accession>A0A512HED3</accession>
<evidence type="ECO:0000313" key="8">
    <source>
        <dbReference type="EMBL" id="GEO83807.1"/>
    </source>
</evidence>
<gene>
    <name evidence="8" type="ORF">RNA01_07390</name>
</gene>
<feature type="transmembrane region" description="Helical" evidence="6">
    <location>
        <begin position="182"/>
        <end position="206"/>
    </location>
</feature>
<dbReference type="PANTHER" id="PTHR32322">
    <property type="entry name" value="INNER MEMBRANE TRANSPORTER"/>
    <property type="match status" value="1"/>
</dbReference>
<feature type="transmembrane region" description="Helical" evidence="6">
    <location>
        <begin position="12"/>
        <end position="33"/>
    </location>
</feature>
<reference evidence="8 9" key="1">
    <citation type="submission" date="2019-07" db="EMBL/GenBank/DDBJ databases">
        <title>Whole genome shotgun sequence of Rhizobium naphthalenivorans NBRC 107585.</title>
        <authorList>
            <person name="Hosoyama A."/>
            <person name="Uohara A."/>
            <person name="Ohji S."/>
            <person name="Ichikawa N."/>
        </authorList>
    </citation>
    <scope>NUCLEOTIDE SEQUENCE [LARGE SCALE GENOMIC DNA]</scope>
    <source>
        <strain evidence="8 9">NBRC 107585</strain>
    </source>
</reference>
<evidence type="ECO:0000313" key="9">
    <source>
        <dbReference type="Proteomes" id="UP000321717"/>
    </source>
</evidence>
<feature type="transmembrane region" description="Helical" evidence="6">
    <location>
        <begin position="124"/>
        <end position="142"/>
    </location>
</feature>
<feature type="domain" description="EamA" evidence="7">
    <location>
        <begin position="10"/>
        <end position="134"/>
    </location>
</feature>
<evidence type="ECO:0000256" key="2">
    <source>
        <dbReference type="ARBA" id="ARBA00007362"/>
    </source>
</evidence>
<evidence type="ECO:0000256" key="6">
    <source>
        <dbReference type="SAM" id="Phobius"/>
    </source>
</evidence>
<keyword evidence="5 6" id="KW-0472">Membrane</keyword>
<feature type="transmembrane region" description="Helical" evidence="6">
    <location>
        <begin position="267"/>
        <end position="285"/>
    </location>
</feature>
<dbReference type="InterPro" id="IPR037185">
    <property type="entry name" value="EmrE-like"/>
</dbReference>
<protein>
    <submittedName>
        <fullName evidence="8">Multidrug DMT transporter permease</fullName>
    </submittedName>
</protein>
<keyword evidence="3 6" id="KW-0812">Transmembrane</keyword>
<dbReference type="Pfam" id="PF00892">
    <property type="entry name" value="EamA"/>
    <property type="match status" value="2"/>
</dbReference>
<comment type="similarity">
    <text evidence="2">Belongs to the EamA transporter family.</text>
</comment>
<comment type="caution">
    <text evidence="8">The sequence shown here is derived from an EMBL/GenBank/DDBJ whole genome shotgun (WGS) entry which is preliminary data.</text>
</comment>
<feature type="domain" description="EamA" evidence="7">
    <location>
        <begin position="151"/>
        <end position="283"/>
    </location>
</feature>
<name>A0A512HED3_9HYPH</name>
<feature type="transmembrane region" description="Helical" evidence="6">
    <location>
        <begin position="212"/>
        <end position="232"/>
    </location>
</feature>
<keyword evidence="4 6" id="KW-1133">Transmembrane helix</keyword>
<keyword evidence="9" id="KW-1185">Reference proteome</keyword>
<dbReference type="PANTHER" id="PTHR32322:SF2">
    <property type="entry name" value="EAMA DOMAIN-CONTAINING PROTEIN"/>
    <property type="match status" value="1"/>
</dbReference>
<sequence length="291" mass="30340">MKPAISSPALGLILGAIGVTIFGLTLPMTRIALTGFSPLFITFGRAVIASAVAGMTLFALGKRWPKGAFPALFLAGLCLVFGFPIFSSIAMQSLPAAHGGVVLGLLPLLTSIFAIIVDGERPSPLFWFCGIAGAALVVAFSARQSGFQIGSGDLWLVASVISASLGYVLSARLTRRLSGREVISWALVIMMPLSLTGAALTFSIGVTSPSHAAIGALAYHGLLSMFGGFVFWNAGLAIGGISRVAQIQLMQTFVTLLFSTILLGEHIGIETIIFAVAVAFVVWLGRKARIS</sequence>